<keyword evidence="1" id="KW-1133">Transmembrane helix</keyword>
<feature type="transmembrane region" description="Helical" evidence="1">
    <location>
        <begin position="81"/>
        <end position="99"/>
    </location>
</feature>
<proteinExistence type="predicted"/>
<evidence type="ECO:0000313" key="3">
    <source>
        <dbReference type="Proteomes" id="UP000323426"/>
    </source>
</evidence>
<feature type="transmembrane region" description="Helical" evidence="1">
    <location>
        <begin position="57"/>
        <end position="74"/>
    </location>
</feature>
<dbReference type="RefSeq" id="WP_150088956.1">
    <property type="nucleotide sequence ID" value="NZ_VWSF01000009.1"/>
</dbReference>
<dbReference type="EMBL" id="VWSF01000009">
    <property type="protein sequence ID" value="KAA5545073.1"/>
    <property type="molecule type" value="Genomic_DNA"/>
</dbReference>
<name>A0A5M6DCH0_9BACT</name>
<dbReference type="AlphaFoldDB" id="A0A5M6DCH0"/>
<keyword evidence="1" id="KW-0812">Transmembrane</keyword>
<keyword evidence="3" id="KW-1185">Reference proteome</keyword>
<evidence type="ECO:0000313" key="2">
    <source>
        <dbReference type="EMBL" id="KAA5545073.1"/>
    </source>
</evidence>
<feature type="transmembrane region" description="Helical" evidence="1">
    <location>
        <begin position="105"/>
        <end position="123"/>
    </location>
</feature>
<sequence length="131" mass="14155">MPKLLNIFSALFILRLGLGINMLMHGLVRLPKLNAFATKMATGFEGTFLPTALAKPFLLILPILEFLAGILILAGGKYGRYGLILCGLILGALLLGTTLKEDWGTAGTQLIYVLATAYGLALYEQQDRTLT</sequence>
<dbReference type="Proteomes" id="UP000323426">
    <property type="component" value="Unassembled WGS sequence"/>
</dbReference>
<evidence type="ECO:0000256" key="1">
    <source>
        <dbReference type="SAM" id="Phobius"/>
    </source>
</evidence>
<accession>A0A5M6DCH0</accession>
<reference evidence="2 3" key="1">
    <citation type="submission" date="2019-09" db="EMBL/GenBank/DDBJ databases">
        <title>Genome sequence and assembly of Adhaeribacter sp.</title>
        <authorList>
            <person name="Chhetri G."/>
        </authorList>
    </citation>
    <scope>NUCLEOTIDE SEQUENCE [LARGE SCALE GENOMIC DNA]</scope>
    <source>
        <strain evidence="2 3">DK36</strain>
    </source>
</reference>
<organism evidence="2 3">
    <name type="scientific">Adhaeribacter rhizoryzae</name>
    <dbReference type="NCBI Taxonomy" id="2607907"/>
    <lineage>
        <taxon>Bacteria</taxon>
        <taxon>Pseudomonadati</taxon>
        <taxon>Bacteroidota</taxon>
        <taxon>Cytophagia</taxon>
        <taxon>Cytophagales</taxon>
        <taxon>Hymenobacteraceae</taxon>
        <taxon>Adhaeribacter</taxon>
    </lineage>
</organism>
<gene>
    <name evidence="2" type="ORF">F0145_13550</name>
</gene>
<keyword evidence="1" id="KW-0472">Membrane</keyword>
<protein>
    <submittedName>
        <fullName evidence="2">DoxX family protein</fullName>
    </submittedName>
</protein>
<comment type="caution">
    <text evidence="2">The sequence shown here is derived from an EMBL/GenBank/DDBJ whole genome shotgun (WGS) entry which is preliminary data.</text>
</comment>